<dbReference type="InterPro" id="IPR019959">
    <property type="entry name" value="T1SS-143_rpt-cont_dom"/>
</dbReference>
<feature type="region of interest" description="Disordered" evidence="2">
    <location>
        <begin position="1590"/>
        <end position="1616"/>
    </location>
</feature>
<dbReference type="RefSeq" id="WP_036311774.1">
    <property type="nucleotide sequence ID" value="NZ_JRQD01000001.1"/>
</dbReference>
<dbReference type="GO" id="GO:0005509">
    <property type="term" value="F:calcium ion binding"/>
    <property type="evidence" value="ECO:0007669"/>
    <property type="project" value="InterPro"/>
</dbReference>
<feature type="region of interest" description="Disordered" evidence="2">
    <location>
        <begin position="1788"/>
        <end position="1814"/>
    </location>
</feature>
<feature type="domain" description="VWFA" evidence="3">
    <location>
        <begin position="3123"/>
        <end position="3310"/>
    </location>
</feature>
<feature type="region of interest" description="Disordered" evidence="2">
    <location>
        <begin position="394"/>
        <end position="417"/>
    </location>
</feature>
<dbReference type="NCBIfam" id="TIGR03660">
    <property type="entry name" value="T1SS_rpt_143"/>
    <property type="match status" value="3"/>
</dbReference>
<dbReference type="InterPro" id="IPR002035">
    <property type="entry name" value="VWF_A"/>
</dbReference>
<feature type="compositionally biased region" description="Polar residues" evidence="2">
    <location>
        <begin position="3461"/>
        <end position="3471"/>
    </location>
</feature>
<dbReference type="Pfam" id="PF17963">
    <property type="entry name" value="Big_9"/>
    <property type="match status" value="2"/>
</dbReference>
<reference evidence="4 5" key="1">
    <citation type="submission" date="2014-09" db="EMBL/GenBank/DDBJ databases">
        <authorList>
            <person name="Grob C."/>
            <person name="Taubert M."/>
            <person name="Howat A.M."/>
            <person name="Burns O.J."/>
            <person name="Dixon J.L."/>
            <person name="Chen Y."/>
            <person name="Murrell J.C."/>
        </authorList>
    </citation>
    <scope>NUCLEOTIDE SEQUENCE [LARGE SCALE GENOMIC DNA]</scope>
    <source>
        <strain evidence="4">L4</strain>
    </source>
</reference>
<dbReference type="InterPro" id="IPR046779">
    <property type="entry name" value="LapA_adhesin_dom"/>
</dbReference>
<dbReference type="EMBL" id="JRQD01000001">
    <property type="protein sequence ID" value="KGM08172.1"/>
    <property type="molecule type" value="Genomic_DNA"/>
</dbReference>
<dbReference type="PROSITE" id="PS50234">
    <property type="entry name" value="VWFA"/>
    <property type="match status" value="1"/>
</dbReference>
<dbReference type="InterPro" id="IPR001343">
    <property type="entry name" value="Hemolysn_Ca-bd"/>
</dbReference>
<accession>A0A0A0BKJ4</accession>
<dbReference type="SUPFAM" id="SSF53300">
    <property type="entry name" value="vWA-like"/>
    <property type="match status" value="1"/>
</dbReference>
<dbReference type="NCBIfam" id="TIGR03661">
    <property type="entry name" value="T1SS_VCA0849"/>
    <property type="match status" value="1"/>
</dbReference>
<dbReference type="STRING" id="392484.LP43_0595"/>
<dbReference type="InterPro" id="IPR011049">
    <property type="entry name" value="Serralysin-like_metalloprot_C"/>
</dbReference>
<dbReference type="Gene3D" id="3.40.50.410">
    <property type="entry name" value="von Willebrand factor, type A domain"/>
    <property type="match status" value="1"/>
</dbReference>
<feature type="region of interest" description="Disordered" evidence="2">
    <location>
        <begin position="2970"/>
        <end position="3000"/>
    </location>
</feature>
<organism evidence="4 5">
    <name type="scientific">Methylophaga thiooxydans</name>
    <dbReference type="NCBI Taxonomy" id="392484"/>
    <lineage>
        <taxon>Bacteria</taxon>
        <taxon>Pseudomonadati</taxon>
        <taxon>Pseudomonadota</taxon>
        <taxon>Gammaproteobacteria</taxon>
        <taxon>Thiotrichales</taxon>
        <taxon>Piscirickettsiaceae</taxon>
        <taxon>Methylophaga</taxon>
    </lineage>
</organism>
<dbReference type="InterPro" id="IPR043824">
    <property type="entry name" value="DUF5801"/>
</dbReference>
<comment type="caution">
    <text evidence="4">The sequence shown here is derived from an EMBL/GenBank/DDBJ whole genome shotgun (WGS) entry which is preliminary data.</text>
</comment>
<feature type="compositionally biased region" description="Low complexity" evidence="2">
    <location>
        <begin position="3451"/>
        <end position="3460"/>
    </location>
</feature>
<dbReference type="InterPro" id="IPR019960">
    <property type="entry name" value="T1SS_VCA0849"/>
</dbReference>
<feature type="compositionally biased region" description="Basic and acidic residues" evidence="2">
    <location>
        <begin position="1799"/>
        <end position="1809"/>
    </location>
</feature>
<dbReference type="InterPro" id="IPR036465">
    <property type="entry name" value="vWFA_dom_sf"/>
</dbReference>
<dbReference type="PRINTS" id="PR00313">
    <property type="entry name" value="CABNDNGRPT"/>
</dbReference>
<evidence type="ECO:0000256" key="2">
    <source>
        <dbReference type="SAM" id="MobiDB-lite"/>
    </source>
</evidence>
<keyword evidence="1" id="KW-0106">Calcium</keyword>
<dbReference type="Pfam" id="PF00353">
    <property type="entry name" value="HemolysinCabind"/>
    <property type="match status" value="1"/>
</dbReference>
<dbReference type="InterPro" id="IPR018511">
    <property type="entry name" value="Hemolysin-typ_Ca-bd_CS"/>
</dbReference>
<feature type="region of interest" description="Disordered" evidence="2">
    <location>
        <begin position="3448"/>
        <end position="3475"/>
    </location>
</feature>
<dbReference type="Proteomes" id="UP000029999">
    <property type="component" value="Unassembled WGS sequence"/>
</dbReference>
<evidence type="ECO:0000313" key="4">
    <source>
        <dbReference type="EMBL" id="KGM08172.1"/>
    </source>
</evidence>
<dbReference type="CDD" id="cd00198">
    <property type="entry name" value="vWFA"/>
    <property type="match status" value="1"/>
</dbReference>
<name>A0A0A0BKJ4_9GAMM</name>
<dbReference type="PROSITE" id="PS00330">
    <property type="entry name" value="HEMOLYSIN_CALCIUM"/>
    <property type="match status" value="2"/>
</dbReference>
<evidence type="ECO:0000313" key="5">
    <source>
        <dbReference type="Proteomes" id="UP000029999"/>
    </source>
</evidence>
<feature type="region of interest" description="Disordered" evidence="2">
    <location>
        <begin position="950"/>
        <end position="986"/>
    </location>
</feature>
<dbReference type="SUPFAM" id="SSF51120">
    <property type="entry name" value="beta-Roll"/>
    <property type="match status" value="1"/>
</dbReference>
<dbReference type="Pfam" id="PF00092">
    <property type="entry name" value="VWA"/>
    <property type="match status" value="1"/>
</dbReference>
<gene>
    <name evidence="4" type="ORF">LP43_0595</name>
</gene>
<dbReference type="Pfam" id="PF20579">
    <property type="entry name" value="LapA"/>
    <property type="match status" value="4"/>
</dbReference>
<sequence length="3867" mass="398613">MATQIGVIKAVLGTVTATAMDGSTRTLQIGDRVYANELISTGQAGAVEIEFADGSVMDLGRNSQAMLDNGVFDTEAASVADAPSEDIPEDVAAIQQALLDGEDPTEVGEATAAGAGVTGTGNEGHEAVFVNYLNPEVTPEAGFDTIGVNNEIEDYEEEQLIDGTPTAGTITVLLDEDDLSSYRDFDSFIFLQNLLDQVQPEFQTDTSLFLRNGFHMGVGDTATPGDDLPSPTPTFFSGALNANFGSDGPGSISFNPVGSQPSGLTSGGQPVQIWVSADGLTLIGYIANEHGDSPFTIRQISEGPQFDGAEIIFSAQIDPATLNFSAGIYGPLDHADTSEEGAFEENLLINMAFTITDSDGDSAQGIVQLNVDDDSPVIGEQQDYPQEGRFYDSPFDNGASVDEDDTTNGVGNTDSPGDDYTNAYAYLPINFGADGPAAENPVEINAEGIVDQFGNSLTSNGVEVQFNWNALTNTLEGTADGQPVINIHVSVWEFGPGTQVNIELLDNLDHPVGADGDSLGTEDNLNLVLNYTATDADGDQAYGSFDLSIDDDMPVIGTPEAVSVDEEGINGNAGDSYEVVNGVLLIPELENGDLNAALDSDAKQAIKSFVEAGGQLVVNGSYFSEDESLINDIFGFAITQGSIDYSNVPTYSQTANVAGTDYASGPAQLNDADGTYTWDISSLPAEATVMYSDGDDAAVVTIPVGDGQITFLAYDWYDAAPTGSQDSGWTDILNIAVSANGSPADVSVFDNGSYVDSSGGTSAESDNIQATLQNQGHNVSTFTGITLADILAALPEFTTGDLAGEDTVATGSLAINWGADDNNDAESDFDRSVAFTNQIAPAGLTADDQPVSYMISEDGTVLTAYTGELETDSYSEVFTVTLSDEGNGSYEFNLLGNLDHPEANTEDDIDLNFEFIATDSDGDSAVGSFNVTVDDDAPVASGETVEFTIDEDDIRTELSEGNEPNDGDDTDGSFTGSPLSPFDNGPANVSGSVASLVSFGADGAGTITLGENFDALLAQNLTSQGEALSYSVDGNVLSAEADGRDVFTLTLETNGEFTFALSDQLDHADAQGENNLPIDLSSVIVATDADGDAITLESGFVINVTDDVPEQAGLLPEIGIVEDEALPNGNQELNDFITTIDLGFLGTITIALDGWPDTAIATGSLTEQVSIGADDPATFSLSGDYTQLIAQNLTSDGEPLSYAVQGNTLFAVANQTPIFTLTLDANGDYTFTLMGPLDHADGILEENVLSIDFSTLVVVTDADGDQITLDEDFFIKVVDDSPEVGDNARVRLDDDALEGGNPGGPGDNIDSANVTGTLSHSFGADGGGISWQTSGAPNGFSYEADGDDLLVKQDGETVLTLTLDPQTGEYSVTQNAPIDHRDNGNNNENNQNFNIGYLVTDGDGDTATGSLRVNVDDDTPTVAEYEVNTMRIISDDDTVAGLNGNPGGVGDSNEYNQVKTLQFSLGADGGTVAWNTYTSSVEDATAGITFAVDGDGSLLIMQDQGGAEPVQVAIVTLDENSGDYVYTQTANVLHTPGNDENEASFKLGFTVTDGDGDSADGYVTLLIDDDTPTVADYEVNTMRIISDDDTVAGLDGNPGEGANTNDGAGTDSKEYNQSGTLQFSAGADGGTVAWNTDTSSVDDATAGISFSVNAEGSLVLTQDQDGVPVEIAVITLNENTGDYTYTQTGNVLHTAGDAENEAAFTLGFTVTDGDGDTADGHLTLLIDDDTPVITSQQINLLSESFENFAPELSNNNWTVVGEGGGTIIGNNGIEWTVNGAGIEIQTGNVGGSTASDGNAHAELDSHDSNGDGGTTLTVLSTQVELPTPDAILSFDFKPRPGSVADSDISVSLGGNTVTLDTDAAGNIDFGTLPAGVTATQSTSANGWTTVTLGFTGLDTDSAQTLAFEGLGNANSLGGYLDNINLNAGVSLTVDESALADGNSEAGASTVANFDFSGFFTGEFGADGAGSESYSLNLNGSDVASGLFAVDSTDTVTTDGDGFGQGSEIVLNEVNGDIIGSVDGVEYFTISVNAETGEVTLTQLDNIWQPDAQNPDDSQSLVLDAETLSLIKEITDADADSASATLDLSGGLFNFEDDAPTISSEQPAVSLEMTVTNHNEVSSAGYNSSYGYYIKGENGDPTGGVIIWNNVQDPANESATVTLEGVSADQVGFFIIPNGFTNNGGLENDTEVTFVKDSSGHWEAQVNGQPLAGSGSNVLFDVAALNNDGQDHVQDNALTGNQNWEDLQIPTGDGDYNDVNVNVELTRVGGITVDETDLDSSASDSMNLAGSFDISFGADGEGNVAYALSVDTEVETGLVDTLSDKPVQLRINGAGEVEGYITTDDNFDLVVFTASVDAAGEVTLTQQRAVEHDDVEDHDEALSPATINAGAIALVATVTDADGDTAADSIDVGVLFAFEDDGPSVGEQTATEVDEGETVDGQLVFDAGEDGGEVTAVNGTTLTFGQDGFSQEIELEHGTLQVKANGEYSYSVDSGSVEQDEVENFTFTVTDGDGDTAQGAVAITIVNAQVADVITLNDVTVNEGDGTATITGSVENAVTGTPLVITLDNGAIITIPVGATSADSTPFVVQGDDVIIDGEDYTVGVTGTTGGDFSSLDTSDTATVTINDTIDDVTVVLSATNSTSEDGGSITYTASLVDGDNDPVTTANAITVTLDNGETITIAAGDSSGDSAPVAVERDDVNLETDSIDNSITGVTEANAGSDGAFENLGYDASTVSTTITDDSDAVTVVLSATSSTSEDGGSITYTASLVDGDNNPVTTANAITVTLDNGETITIAAGDSSGDSAPVAVERDDVYLETDSIDNSITGVTETNAGSDGAFENLGYDASTVSTTITDDSDAVTATLSTSTTDISEDGGDIIYTVTLTGGPGAIDPDANLVINLANGEQVTILAGQTSGSVTATYTDAEITNQTAITNSISGVVSGGTEYESLQTAGSTSVDVNYGPVIEDLTPQAQGGDVSVDEDDLTDGSDTSKESTTQEGTFTISAADGIDDLTIGGEAVITDGVFSATSFTTGLGNTISVTGFDAGTGEITYTYELTDNTLTHGLANNGENNVFENFAVVLSDADGDLANDVLSVQIVDDVPTATADSVESNEGSSSSLGADLVLMIDTSGSVSNSDLNSLKSSLQTLFNNGSVHSVFITSFSSGGQFHDSGVDGGWYTNLNDAMAVINGLSSGGTTDYDAALEAVTDNFTAPPAGGGQLVSMFISDGEPNETNGTGSYGIIGGEETNWINFLDSNGFDDSYAVGYNGLDSGDIGYLEPIAWTEGETSSTYTGSDDDNVIILDDVDDLAVTFGSTVTTTPNPVTGNVLDNDEAGADGYGSPALVDVTYDGNTVTFSGSTTSATFNTDAGTVVINSDGSYEFTGLADTDTDVSSVINYTIQDADGDQSTSNLTVSTQDSVPVAENDADSVEEAVWSIGGTESASVTLEGWSDASSTSSDSLNGSHRVNANPSGRYGSDSDVSHSFHIDADAGHPAAVAVFVNVSNFYSGTDTVRVDLLKDGVQVDSANVLSDGDVNFGNLTEEGNYQVRLFVQDNTYWYRAEASLSNLRVTSYNYGQNELSTTVNTAALAALAAATGNVLANDDEGADGGLSVTVVNGDPVSGSTDIDGLYGTLTIDENGDYSYTPNAEDLPAGMSDSFTYTVVDADGSEDTATLTIDINDHDYVVDENDNVVVADAAGESVTALGGDDVLIGSDQADTLNGGAGDDNLMGNGGDDTLIGGAGNDILTGGAGADIFQWNDGDEGTAGSPAVDFITDFSATEGDSLDLADLLQGEESGDITDYISVAQNGSDVVIEVTPEGNGGDMNQIITLQNTTVDQLAGGDTSGMSQADIINTLITNGQLNVDQS</sequence>
<proteinExistence type="predicted"/>
<dbReference type="NCBIfam" id="NF033682">
    <property type="entry name" value="retention_LapA"/>
    <property type="match status" value="1"/>
</dbReference>
<dbReference type="InterPro" id="IPR047777">
    <property type="entry name" value="LapA-like_RM"/>
</dbReference>
<dbReference type="Pfam" id="PF19116">
    <property type="entry name" value="DUF5801"/>
    <property type="match status" value="4"/>
</dbReference>
<dbReference type="SMART" id="SM00327">
    <property type="entry name" value="VWA"/>
    <property type="match status" value="1"/>
</dbReference>
<dbReference type="Gene3D" id="2.40.30.290">
    <property type="match status" value="1"/>
</dbReference>
<evidence type="ECO:0000259" key="3">
    <source>
        <dbReference type="PROSITE" id="PS50234"/>
    </source>
</evidence>
<protein>
    <recommendedName>
        <fullName evidence="3">VWFA domain-containing protein</fullName>
    </recommendedName>
</protein>
<evidence type="ECO:0000256" key="1">
    <source>
        <dbReference type="ARBA" id="ARBA00022837"/>
    </source>
</evidence>